<accession>A0A6A5RRM9</accession>
<feature type="transmembrane region" description="Helical" evidence="1">
    <location>
        <begin position="275"/>
        <end position="292"/>
    </location>
</feature>
<evidence type="ECO:0000313" key="3">
    <source>
        <dbReference type="Proteomes" id="UP000800082"/>
    </source>
</evidence>
<evidence type="ECO:0000256" key="1">
    <source>
        <dbReference type="SAM" id="Phobius"/>
    </source>
</evidence>
<name>A0A6A5RRM9_9PLEO</name>
<keyword evidence="1" id="KW-0472">Membrane</keyword>
<dbReference type="AlphaFoldDB" id="A0A6A5RRM9"/>
<keyword evidence="1" id="KW-1133">Transmembrane helix</keyword>
<keyword evidence="1" id="KW-0812">Transmembrane</keyword>
<dbReference type="Pfam" id="PF11911">
    <property type="entry name" value="DUF3429"/>
    <property type="match status" value="1"/>
</dbReference>
<reference evidence="2" key="1">
    <citation type="journal article" date="2020" name="Stud. Mycol.">
        <title>101 Dothideomycetes genomes: a test case for predicting lifestyles and emergence of pathogens.</title>
        <authorList>
            <person name="Haridas S."/>
            <person name="Albert R."/>
            <person name="Binder M."/>
            <person name="Bloem J."/>
            <person name="Labutti K."/>
            <person name="Salamov A."/>
            <person name="Andreopoulos B."/>
            <person name="Baker S."/>
            <person name="Barry K."/>
            <person name="Bills G."/>
            <person name="Bluhm B."/>
            <person name="Cannon C."/>
            <person name="Castanera R."/>
            <person name="Culley D."/>
            <person name="Daum C."/>
            <person name="Ezra D."/>
            <person name="Gonzalez J."/>
            <person name="Henrissat B."/>
            <person name="Kuo A."/>
            <person name="Liang C."/>
            <person name="Lipzen A."/>
            <person name="Lutzoni F."/>
            <person name="Magnuson J."/>
            <person name="Mondo S."/>
            <person name="Nolan M."/>
            <person name="Ohm R."/>
            <person name="Pangilinan J."/>
            <person name="Park H.-J."/>
            <person name="Ramirez L."/>
            <person name="Alfaro M."/>
            <person name="Sun H."/>
            <person name="Tritt A."/>
            <person name="Yoshinaga Y."/>
            <person name="Zwiers L.-H."/>
            <person name="Turgeon B."/>
            <person name="Goodwin S."/>
            <person name="Spatafora J."/>
            <person name="Crous P."/>
            <person name="Grigoriev I."/>
        </authorList>
    </citation>
    <scope>NUCLEOTIDE SEQUENCE</scope>
    <source>
        <strain evidence="2">CBS 183.55</strain>
    </source>
</reference>
<evidence type="ECO:0000313" key="2">
    <source>
        <dbReference type="EMBL" id="KAF1930000.1"/>
    </source>
</evidence>
<dbReference type="PANTHER" id="PTHR15887">
    <property type="entry name" value="TRANSMEMBRANE PROTEIN 69"/>
    <property type="match status" value="1"/>
</dbReference>
<gene>
    <name evidence="2" type="ORF">M421DRAFT_59253</name>
</gene>
<dbReference type="InterPro" id="IPR021836">
    <property type="entry name" value="DUF3429"/>
</dbReference>
<dbReference type="OrthoDB" id="194289at2759"/>
<organism evidence="2 3">
    <name type="scientific">Didymella exigua CBS 183.55</name>
    <dbReference type="NCBI Taxonomy" id="1150837"/>
    <lineage>
        <taxon>Eukaryota</taxon>
        <taxon>Fungi</taxon>
        <taxon>Dikarya</taxon>
        <taxon>Ascomycota</taxon>
        <taxon>Pezizomycotina</taxon>
        <taxon>Dothideomycetes</taxon>
        <taxon>Pleosporomycetidae</taxon>
        <taxon>Pleosporales</taxon>
        <taxon>Pleosporineae</taxon>
        <taxon>Didymellaceae</taxon>
        <taxon>Didymella</taxon>
    </lineage>
</organism>
<dbReference type="EMBL" id="ML978964">
    <property type="protein sequence ID" value="KAF1930000.1"/>
    <property type="molecule type" value="Genomic_DNA"/>
</dbReference>
<dbReference type="RefSeq" id="XP_033450248.1">
    <property type="nucleotide sequence ID" value="XM_033595669.1"/>
</dbReference>
<dbReference type="PANTHER" id="PTHR15887:SF1">
    <property type="entry name" value="TRANSMEMBRANE PROTEIN 69"/>
    <property type="match status" value="1"/>
</dbReference>
<keyword evidence="3" id="KW-1185">Reference proteome</keyword>
<dbReference type="Proteomes" id="UP000800082">
    <property type="component" value="Unassembled WGS sequence"/>
</dbReference>
<sequence>MLRNGATRFARSITASAARPFAPTPRAAPAHRWVAQFGSMAAKRPQTCQLARVTTIRSSLSRRNLTEHQKKAEDRYAHEKLIPTPETVSMTSSIHPILSEQQTPSPEKDIDMMAGVKSDIETIKETFSLKEVPREAYYMGLAGTIPYLGTSLATVLCAYEINHSVGGQGTFLSEHTATHLLHLLEPIQIGYGASIISFLGAIHWGLEWAKYGGVHGYPRYAIGVFAPMAGWSATMMPIEYALITQFMSFVGIYFIDTRAALKGWTPPWYREYRFILTFIVGASIVISLIGRGEVSSKVGRMPGAVDRIQALREGSQDQLAEEEEARIAAKKDAAASDDRDEH</sequence>
<feature type="transmembrane region" description="Helical" evidence="1">
    <location>
        <begin position="238"/>
        <end position="255"/>
    </location>
</feature>
<proteinExistence type="predicted"/>
<protein>
    <submittedName>
        <fullName evidence="2">Uncharacterized protein</fullName>
    </submittedName>
</protein>
<dbReference type="GeneID" id="54353336"/>